<keyword evidence="1" id="KW-0732">Signal</keyword>
<gene>
    <name evidence="2" type="ORF">Q5H93_19595</name>
</gene>
<reference evidence="2" key="1">
    <citation type="submission" date="2023-07" db="EMBL/GenBank/DDBJ databases">
        <authorList>
            <person name="Kim M.K."/>
        </authorList>
    </citation>
    <scope>NUCLEOTIDE SEQUENCE</scope>
    <source>
        <strain evidence="2">ASUV-10-1</strain>
    </source>
</reference>
<comment type="caution">
    <text evidence="2">The sequence shown here is derived from an EMBL/GenBank/DDBJ whole genome shotgun (WGS) entry which is preliminary data.</text>
</comment>
<protein>
    <submittedName>
        <fullName evidence="2">Uncharacterized protein</fullName>
    </submittedName>
</protein>
<accession>A0ABT9BFC3</accession>
<dbReference type="EMBL" id="JAUQSY010000015">
    <property type="protein sequence ID" value="MDO7876960.1"/>
    <property type="molecule type" value="Genomic_DNA"/>
</dbReference>
<organism evidence="2 3">
    <name type="scientific">Hymenobacter aranciens</name>
    <dbReference type="NCBI Taxonomy" id="3063996"/>
    <lineage>
        <taxon>Bacteria</taxon>
        <taxon>Pseudomonadati</taxon>
        <taxon>Bacteroidota</taxon>
        <taxon>Cytophagia</taxon>
        <taxon>Cytophagales</taxon>
        <taxon>Hymenobacteraceae</taxon>
        <taxon>Hymenobacter</taxon>
    </lineage>
</organism>
<feature type="chain" id="PRO_5045449072" evidence="1">
    <location>
        <begin position="29"/>
        <end position="1370"/>
    </location>
</feature>
<dbReference type="Proteomes" id="UP001176429">
    <property type="component" value="Unassembled WGS sequence"/>
</dbReference>
<dbReference type="RefSeq" id="WP_305008351.1">
    <property type="nucleotide sequence ID" value="NZ_JAUQSY010000015.1"/>
</dbReference>
<proteinExistence type="predicted"/>
<name>A0ABT9BFC3_9BACT</name>
<feature type="signal peptide" evidence="1">
    <location>
        <begin position="1"/>
        <end position="28"/>
    </location>
</feature>
<evidence type="ECO:0000313" key="2">
    <source>
        <dbReference type="EMBL" id="MDO7876960.1"/>
    </source>
</evidence>
<evidence type="ECO:0000313" key="3">
    <source>
        <dbReference type="Proteomes" id="UP001176429"/>
    </source>
</evidence>
<evidence type="ECO:0000256" key="1">
    <source>
        <dbReference type="SAM" id="SignalP"/>
    </source>
</evidence>
<keyword evidence="3" id="KW-1185">Reference proteome</keyword>
<sequence>MNNSYPFCKRRLAVLLGLLLPGTYQAMAQTGVTIGATTAPDPSAALDIISTTKGALLPRVASAAAVANPATGLIVFQTGAPAGFYYYVGGQWQQIATAAGAAIAAGNGLSKTGNTIGLGGTALAGATEVPLNGNNLSFSGTGRVGIGTTSPLAPLDVLPAGGQNVLLAGGNVTGSELKLVRSGAAHVSLYNNTGALTIANTSSQTAPNVAGTTLMTIGGNSSGGFGNNVGIGTNAPTQALDVRGNSSVSGNNLVGGNAAVSGNSTVGGSVGIGTTAPLAPLDVLPTGGYSAQMGGGNVTGSELKLLRNGVAHVSLYNSTGALTIANTSSQNTPNVAGTALMTIGGSSSGGPGANVGIGTSTPTQRLDVTGGSIRIGTTGQGLIFPDGTTQTTAAVTSTGANFIQNTTAQQPTSNFNISGNGVAGGVLQAGTDLGVDASGTNTGSIASGLRFGGMGSGEGIASKRTAGGNVNGLDFFTNFTPRLSVSNGGNVGIGTDTPGQKLDVRGNSSVSGNANVGGNNVVGGSNVVGGNSLVTGYGQVGTDLGVDASGTNTGSIASGLRFGGIGSGEGLASKRTTGGNQAGLDFYTAFTNRLSIANSGNVGIGTDAPTQKLDVRGNISMTGNNLVGGSEVVSGNSFVTGYEQVGTDLIVDANGANNGTIVSGIRFGGGGSGEGIGSRRTAGPGQSGLSLYTGYTPRLNVVGPNVGIGTLAPSQALDVQGNTNVSGNSAVGGSIAVTGSSTVGGNSFVTGAGQIGTDLAVDANNANAGTLASGLRFGGLGSGEGLASKRTAGGNVNGLDFFTGYNNRMSITGAGNVGIGTDAPGQKLDVRGNISMSGNSLVGGSSVVSGNSSITGSEQVGTDLTVDANGANNGAIASGLRFGGSGSGEGIASKRTAGGNQSGIDFFTNYNNRLSIANNGNVGIGTATPGQKLDVTGGSIKISSVGSGLIFPDGTTQTTATSGGNFIQNGTAQQAGNFNISGNGTIGGNAFITGNVGIGTTTTNAALQLANVIASRRIVLYDAANNDHQFLGFGINNNTLRYQVANAGDNHVFFSGNSATASTELFRINGTGSVSMNGLFTAGSLTVPGTTNLGTTSGTVNLGRPGGITNITGNVGIGTTAPNAALQLANVLNNRRIVLYENANNDNQYFGFGINGNTLRYQVGTTADSHVFFSGSDAATSAELMRITGTGNVGIGGGAGQRLDVTGGNIRIATAGNGLIFPDGTTQTTAATTAGFIQNQTATDQAGGFRVAGTGTVGGLLTATGGATIGGAITQTSGRVVLSTAAAVTAPTANASLTVTAAIHRYTDNGSATNGTVALSNTGAAEGQLVYIANTDAQALPVSYGFGTVSIPNGTTARFVFVGGAWTREL</sequence>